<organism evidence="2 3">
    <name type="scientific">Anoxybacillus andreesenii</name>
    <dbReference type="NCBI Taxonomy" id="1325932"/>
    <lineage>
        <taxon>Bacteria</taxon>
        <taxon>Bacillati</taxon>
        <taxon>Bacillota</taxon>
        <taxon>Bacilli</taxon>
        <taxon>Bacillales</taxon>
        <taxon>Anoxybacillaceae</taxon>
        <taxon>Anoxybacillus</taxon>
    </lineage>
</organism>
<dbReference type="RefSeq" id="WP_307148585.1">
    <property type="nucleotide sequence ID" value="NZ_JAUSTU010000001.1"/>
</dbReference>
<sequence length="92" mass="10268">MAYIPPVSNNQYEQYAEREFKKNYDPFHVGPINRANPAAGNNNTNVTLSKGTSLKKSIKKKRTSIKRAVNHSVSDKAISEITGKGRNFNDSI</sequence>
<gene>
    <name evidence="2" type="ORF">J2S07_000263</name>
</gene>
<keyword evidence="3" id="KW-1185">Reference proteome</keyword>
<feature type="region of interest" description="Disordered" evidence="1">
    <location>
        <begin position="34"/>
        <end position="67"/>
    </location>
</feature>
<comment type="caution">
    <text evidence="2">The sequence shown here is derived from an EMBL/GenBank/DDBJ whole genome shotgun (WGS) entry which is preliminary data.</text>
</comment>
<accession>A0ABT9UZ37</accession>
<dbReference type="Proteomes" id="UP001231362">
    <property type="component" value="Unassembled WGS sequence"/>
</dbReference>
<reference evidence="2 3" key="1">
    <citation type="submission" date="2023-07" db="EMBL/GenBank/DDBJ databases">
        <title>Genomic Encyclopedia of Type Strains, Phase IV (KMG-IV): sequencing the most valuable type-strain genomes for metagenomic binning, comparative biology and taxonomic classification.</title>
        <authorList>
            <person name="Goeker M."/>
        </authorList>
    </citation>
    <scope>NUCLEOTIDE SEQUENCE [LARGE SCALE GENOMIC DNA]</scope>
    <source>
        <strain evidence="2 3">DSM 23948</strain>
    </source>
</reference>
<protein>
    <submittedName>
        <fullName evidence="2">Uncharacterized protein</fullName>
    </submittedName>
</protein>
<dbReference type="EMBL" id="JAUSTU010000001">
    <property type="protein sequence ID" value="MDQ0153965.1"/>
    <property type="molecule type" value="Genomic_DNA"/>
</dbReference>
<proteinExistence type="predicted"/>
<evidence type="ECO:0000313" key="3">
    <source>
        <dbReference type="Proteomes" id="UP001231362"/>
    </source>
</evidence>
<evidence type="ECO:0000256" key="1">
    <source>
        <dbReference type="SAM" id="MobiDB-lite"/>
    </source>
</evidence>
<evidence type="ECO:0000313" key="2">
    <source>
        <dbReference type="EMBL" id="MDQ0153965.1"/>
    </source>
</evidence>
<name>A0ABT9UZ37_9BACL</name>
<feature type="compositionally biased region" description="Basic residues" evidence="1">
    <location>
        <begin position="56"/>
        <end position="67"/>
    </location>
</feature>